<dbReference type="Pfam" id="PF07224">
    <property type="entry name" value="Chlorophyllase"/>
    <property type="match status" value="1"/>
</dbReference>
<dbReference type="InterPro" id="IPR029058">
    <property type="entry name" value="AB_hydrolase_fold"/>
</dbReference>
<evidence type="ECO:0000313" key="2">
    <source>
        <dbReference type="Proteomes" id="UP001630127"/>
    </source>
</evidence>
<name>A0ABD2YLN6_9GENT</name>
<proteinExistence type="predicted"/>
<evidence type="ECO:0008006" key="3">
    <source>
        <dbReference type="Google" id="ProtNLM"/>
    </source>
</evidence>
<gene>
    <name evidence="1" type="ORF">ACH5RR_033223</name>
</gene>
<comment type="caution">
    <text evidence="1">The sequence shown here is derived from an EMBL/GenBank/DDBJ whole genome shotgun (WGS) entry which is preliminary data.</text>
</comment>
<dbReference type="PANTHER" id="PTHR33428:SF2">
    <property type="entry name" value="CHLOROPHYLLASE-2"/>
    <property type="match status" value="1"/>
</dbReference>
<accession>A0ABD2YLN6</accession>
<dbReference type="EMBL" id="JBJUIK010000013">
    <property type="protein sequence ID" value="KAL3507841.1"/>
    <property type="molecule type" value="Genomic_DNA"/>
</dbReference>
<evidence type="ECO:0000313" key="1">
    <source>
        <dbReference type="EMBL" id="KAL3507841.1"/>
    </source>
</evidence>
<protein>
    <recommendedName>
        <fullName evidence="3">Chlorophyllase</fullName>
    </recommendedName>
</protein>
<dbReference type="Proteomes" id="UP001630127">
    <property type="component" value="Unassembled WGS sequence"/>
</dbReference>
<keyword evidence="2" id="KW-1185">Reference proteome</keyword>
<sequence>MVPSSSIPVSTSTTVFENGKHKTELIKVHQWSSWFSTKANYSQCSPHPKPLLIVTPSEVGEFPVLLFIHGYLLSNSFYSQLLQHVASHGFIVIAPQVNNSLLLLA</sequence>
<dbReference type="PANTHER" id="PTHR33428">
    <property type="entry name" value="CHLOROPHYLLASE-2, CHLOROPLASTIC"/>
    <property type="match status" value="1"/>
</dbReference>
<dbReference type="InterPro" id="IPR017395">
    <property type="entry name" value="Chlorophyllase-like"/>
</dbReference>
<dbReference type="AlphaFoldDB" id="A0ABD2YLN6"/>
<reference evidence="1 2" key="1">
    <citation type="submission" date="2024-11" db="EMBL/GenBank/DDBJ databases">
        <title>A near-complete genome assembly of Cinchona calisaya.</title>
        <authorList>
            <person name="Lian D.C."/>
            <person name="Zhao X.W."/>
            <person name="Wei L."/>
        </authorList>
    </citation>
    <scope>NUCLEOTIDE SEQUENCE [LARGE SCALE GENOMIC DNA]</scope>
    <source>
        <tissue evidence="1">Nenye</tissue>
    </source>
</reference>
<organism evidence="1 2">
    <name type="scientific">Cinchona calisaya</name>
    <dbReference type="NCBI Taxonomy" id="153742"/>
    <lineage>
        <taxon>Eukaryota</taxon>
        <taxon>Viridiplantae</taxon>
        <taxon>Streptophyta</taxon>
        <taxon>Embryophyta</taxon>
        <taxon>Tracheophyta</taxon>
        <taxon>Spermatophyta</taxon>
        <taxon>Magnoliopsida</taxon>
        <taxon>eudicotyledons</taxon>
        <taxon>Gunneridae</taxon>
        <taxon>Pentapetalae</taxon>
        <taxon>asterids</taxon>
        <taxon>lamiids</taxon>
        <taxon>Gentianales</taxon>
        <taxon>Rubiaceae</taxon>
        <taxon>Cinchonoideae</taxon>
        <taxon>Cinchoneae</taxon>
        <taxon>Cinchona</taxon>
    </lineage>
</organism>
<dbReference type="SUPFAM" id="SSF53474">
    <property type="entry name" value="alpha/beta-Hydrolases"/>
    <property type="match status" value="1"/>
</dbReference>
<dbReference type="Gene3D" id="3.40.50.1820">
    <property type="entry name" value="alpha/beta hydrolase"/>
    <property type="match status" value="1"/>
</dbReference>